<comment type="caution">
    <text evidence="7">The sequence shown here is derived from an EMBL/GenBank/DDBJ whole genome shotgun (WGS) entry which is preliminary data.</text>
</comment>
<evidence type="ECO:0000256" key="1">
    <source>
        <dbReference type="ARBA" id="ARBA00010617"/>
    </source>
</evidence>
<reference evidence="7 8" key="1">
    <citation type="submission" date="2023-04" db="EMBL/GenBank/DDBJ databases">
        <title>Genome of Basidiobolus ranarum AG-B5.</title>
        <authorList>
            <person name="Stajich J.E."/>
            <person name="Carter-House D."/>
            <person name="Gryganskyi A."/>
        </authorList>
    </citation>
    <scope>NUCLEOTIDE SEQUENCE [LARGE SCALE GENOMIC DNA]</scope>
    <source>
        <strain evidence="7 8">AG-B5</strain>
    </source>
</reference>
<name>A0ABR2VNH6_9FUNG</name>
<protein>
    <submittedName>
        <fullName evidence="7">Cytochrome P450-dit2</fullName>
        <ecNumber evidence="7">1.14.14.1</ecNumber>
    </submittedName>
</protein>
<gene>
    <name evidence="7" type="primary">DIT2_2</name>
    <name evidence="7" type="ORF">K7432_015134</name>
</gene>
<dbReference type="Pfam" id="PF00067">
    <property type="entry name" value="p450"/>
    <property type="match status" value="1"/>
</dbReference>
<dbReference type="Gene3D" id="1.10.630.10">
    <property type="entry name" value="Cytochrome P450"/>
    <property type="match status" value="1"/>
</dbReference>
<keyword evidence="3" id="KW-0479">Metal-binding</keyword>
<dbReference type="EMBL" id="JASJQH010008817">
    <property type="protein sequence ID" value="KAK9686511.1"/>
    <property type="molecule type" value="Genomic_DNA"/>
</dbReference>
<dbReference type="PANTHER" id="PTHR24291">
    <property type="entry name" value="CYTOCHROME P450 FAMILY 4"/>
    <property type="match status" value="1"/>
</dbReference>
<dbReference type="PRINTS" id="PR00463">
    <property type="entry name" value="EP450I"/>
</dbReference>
<comment type="similarity">
    <text evidence="1">Belongs to the cytochrome P450 family.</text>
</comment>
<accession>A0ABR2VNH6</accession>
<dbReference type="PANTHER" id="PTHR24291:SF50">
    <property type="entry name" value="BIFUNCTIONAL ALBAFLAVENONE MONOOXYGENASE_TERPENE SYNTHASE"/>
    <property type="match status" value="1"/>
</dbReference>
<evidence type="ECO:0000256" key="6">
    <source>
        <dbReference type="ARBA" id="ARBA00023033"/>
    </source>
</evidence>
<evidence type="ECO:0000256" key="2">
    <source>
        <dbReference type="ARBA" id="ARBA00022617"/>
    </source>
</evidence>
<keyword evidence="8" id="KW-1185">Reference proteome</keyword>
<keyword evidence="2" id="KW-0349">Heme</keyword>
<dbReference type="InterPro" id="IPR050196">
    <property type="entry name" value="Cytochrome_P450_Monoox"/>
</dbReference>
<dbReference type="InterPro" id="IPR001128">
    <property type="entry name" value="Cyt_P450"/>
</dbReference>
<dbReference type="EC" id="1.14.14.1" evidence="7"/>
<keyword evidence="6" id="KW-0503">Monooxygenase</keyword>
<dbReference type="InterPro" id="IPR002401">
    <property type="entry name" value="Cyt_P450_E_grp-I"/>
</dbReference>
<evidence type="ECO:0000256" key="5">
    <source>
        <dbReference type="ARBA" id="ARBA00023004"/>
    </source>
</evidence>
<evidence type="ECO:0000256" key="3">
    <source>
        <dbReference type="ARBA" id="ARBA00022723"/>
    </source>
</evidence>
<dbReference type="Proteomes" id="UP001479436">
    <property type="component" value="Unassembled WGS sequence"/>
</dbReference>
<keyword evidence="5" id="KW-0408">Iron</keyword>
<dbReference type="GO" id="GO:0016712">
    <property type="term" value="F:oxidoreductase activity, acting on paired donors, with incorporation or reduction of molecular oxygen, reduced flavin or flavoprotein as one donor, and incorporation of one atom of oxygen"/>
    <property type="evidence" value="ECO:0007669"/>
    <property type="project" value="UniProtKB-EC"/>
</dbReference>
<evidence type="ECO:0000256" key="4">
    <source>
        <dbReference type="ARBA" id="ARBA00023002"/>
    </source>
</evidence>
<dbReference type="SUPFAM" id="SSF48264">
    <property type="entry name" value="Cytochrome P450"/>
    <property type="match status" value="1"/>
</dbReference>
<organism evidence="7 8">
    <name type="scientific">Basidiobolus ranarum</name>
    <dbReference type="NCBI Taxonomy" id="34480"/>
    <lineage>
        <taxon>Eukaryota</taxon>
        <taxon>Fungi</taxon>
        <taxon>Fungi incertae sedis</taxon>
        <taxon>Zoopagomycota</taxon>
        <taxon>Entomophthoromycotina</taxon>
        <taxon>Basidiobolomycetes</taxon>
        <taxon>Basidiobolales</taxon>
        <taxon>Basidiobolaceae</taxon>
        <taxon>Basidiobolus</taxon>
    </lineage>
</organism>
<keyword evidence="4 7" id="KW-0560">Oxidoreductase</keyword>
<evidence type="ECO:0000313" key="8">
    <source>
        <dbReference type="Proteomes" id="UP001479436"/>
    </source>
</evidence>
<dbReference type="PRINTS" id="PR00385">
    <property type="entry name" value="P450"/>
</dbReference>
<sequence length="434" mass="48740">MWVLSIVLIVVSVIIVKYRNNAPKEFKQLLAARDLAAAFGLLTATDMVTILERCYAPSLYQDGIARTYIGGASGVMISNPEYFKEVLSKTGTFPKLAVSDSHYSLLNKLVGENIVFANGKDWKLRRELINPLFRMGWEPASFGSVILDFFETIEKVDSSPDLYHAMELITLDTLGNILFGFDFQAIRNPKGEHVVSYSAAAIAAYDMLYISIPILDRFPFGSRSQGHHAVKHFRQMLSNLALKKSEEIQNASTEREKGPRDLLTVYAQAWLDKRMEFESIIDDIITMIIAGHDTTANALACTIYLLAKHSEAQDKVREEISRVFESHTSTKEIPSTKEIKSLPYLEAVIRESMRLYPSGPILPTRTTAHDTSLGSIPIPKGTIITFNIYAMHRSDKYWDHPEEFNPDRWLTPGGQVQDLPAWGPFTGGERLCIG</sequence>
<dbReference type="InterPro" id="IPR036396">
    <property type="entry name" value="Cyt_P450_sf"/>
</dbReference>
<evidence type="ECO:0000313" key="7">
    <source>
        <dbReference type="EMBL" id="KAK9686511.1"/>
    </source>
</evidence>
<proteinExistence type="inferred from homology"/>